<keyword evidence="3" id="KW-1185">Reference proteome</keyword>
<accession>A0A9W9KM74</accession>
<evidence type="ECO:0000313" key="3">
    <source>
        <dbReference type="Proteomes" id="UP001149074"/>
    </source>
</evidence>
<feature type="region of interest" description="Disordered" evidence="1">
    <location>
        <begin position="118"/>
        <end position="138"/>
    </location>
</feature>
<dbReference type="AlphaFoldDB" id="A0A9W9KM74"/>
<dbReference type="Proteomes" id="UP001149074">
    <property type="component" value="Unassembled WGS sequence"/>
</dbReference>
<sequence length="138" mass="14853">MECSDERRTDAAIAAACNQGVFSVCNDFERKEMGFVSIGVDFNSASTPVPLAYHNPSNCQLPIFGVLLTLVDATAGTTTDRQIIFVHITLSNAQDSTDAHAGVFRVLVPFEIGRGCNGSDDQGDGEGDKRQTHFVKKV</sequence>
<gene>
    <name evidence="2" type="ORF">N7532_001188</name>
</gene>
<evidence type="ECO:0000256" key="1">
    <source>
        <dbReference type="SAM" id="MobiDB-lite"/>
    </source>
</evidence>
<dbReference type="GeneID" id="81352661"/>
<dbReference type="RefSeq" id="XP_056478723.1">
    <property type="nucleotide sequence ID" value="XM_056613682.1"/>
</dbReference>
<reference evidence="2" key="1">
    <citation type="submission" date="2022-11" db="EMBL/GenBank/DDBJ databases">
        <authorList>
            <person name="Petersen C."/>
        </authorList>
    </citation>
    <scope>NUCLEOTIDE SEQUENCE</scope>
    <source>
        <strain evidence="2">IBT 30761</strain>
    </source>
</reference>
<proteinExistence type="predicted"/>
<dbReference type="EMBL" id="JAPQKI010000002">
    <property type="protein sequence ID" value="KAJ5110653.1"/>
    <property type="molecule type" value="Genomic_DNA"/>
</dbReference>
<comment type="caution">
    <text evidence="2">The sequence shown here is derived from an EMBL/GenBank/DDBJ whole genome shotgun (WGS) entry which is preliminary data.</text>
</comment>
<protein>
    <submittedName>
        <fullName evidence="2">Uncharacterized protein</fullName>
    </submittedName>
</protein>
<name>A0A9W9KM74_9EURO</name>
<reference evidence="2" key="2">
    <citation type="journal article" date="2023" name="IMA Fungus">
        <title>Comparative genomic study of the Penicillium genus elucidates a diverse pangenome and 15 lateral gene transfer events.</title>
        <authorList>
            <person name="Petersen C."/>
            <person name="Sorensen T."/>
            <person name="Nielsen M.R."/>
            <person name="Sondergaard T.E."/>
            <person name="Sorensen J.L."/>
            <person name="Fitzpatrick D.A."/>
            <person name="Frisvad J.C."/>
            <person name="Nielsen K.L."/>
        </authorList>
    </citation>
    <scope>NUCLEOTIDE SEQUENCE</scope>
    <source>
        <strain evidence="2">IBT 30761</strain>
    </source>
</reference>
<evidence type="ECO:0000313" key="2">
    <source>
        <dbReference type="EMBL" id="KAJ5110653.1"/>
    </source>
</evidence>
<organism evidence="2 3">
    <name type="scientific">Penicillium argentinense</name>
    <dbReference type="NCBI Taxonomy" id="1131581"/>
    <lineage>
        <taxon>Eukaryota</taxon>
        <taxon>Fungi</taxon>
        <taxon>Dikarya</taxon>
        <taxon>Ascomycota</taxon>
        <taxon>Pezizomycotina</taxon>
        <taxon>Eurotiomycetes</taxon>
        <taxon>Eurotiomycetidae</taxon>
        <taxon>Eurotiales</taxon>
        <taxon>Aspergillaceae</taxon>
        <taxon>Penicillium</taxon>
    </lineage>
</organism>